<comment type="similarity">
    <text evidence="7">Belongs to the ARTD/PARP family.</text>
</comment>
<dbReference type="SUPFAM" id="SSF142921">
    <property type="entry name" value="WGR domain-like"/>
    <property type="match status" value="1"/>
</dbReference>
<dbReference type="GO" id="GO:1990404">
    <property type="term" value="F:NAD+-protein mono-ADP-ribosyltransferase activity"/>
    <property type="evidence" value="ECO:0007669"/>
    <property type="project" value="TreeGrafter"/>
</dbReference>
<keyword evidence="10" id="KW-1185">Reference proteome</keyword>
<keyword evidence="2" id="KW-0328">Glycosyltransferase</keyword>
<keyword evidence="3" id="KW-0808">Transferase</keyword>
<proteinExistence type="inferred from homology"/>
<dbReference type="GO" id="GO:0003950">
    <property type="term" value="F:NAD+ poly-ADP-ribosyltransferase activity"/>
    <property type="evidence" value="ECO:0007669"/>
    <property type="project" value="TreeGrafter"/>
</dbReference>
<dbReference type="GO" id="GO:0016779">
    <property type="term" value="F:nucleotidyltransferase activity"/>
    <property type="evidence" value="ECO:0007669"/>
    <property type="project" value="UniProtKB-KW"/>
</dbReference>
<dbReference type="EMBL" id="MPUH01000365">
    <property type="protein sequence ID" value="OMJ81813.1"/>
    <property type="molecule type" value="Genomic_DNA"/>
</dbReference>
<dbReference type="AlphaFoldDB" id="A0A1R2BYD1"/>
<gene>
    <name evidence="9" type="ORF">SteCoe_17633</name>
</gene>
<evidence type="ECO:0000256" key="1">
    <source>
        <dbReference type="ARBA" id="ARBA00004123"/>
    </source>
</evidence>
<evidence type="ECO:0000256" key="6">
    <source>
        <dbReference type="ARBA" id="ARBA00023242"/>
    </source>
</evidence>
<evidence type="ECO:0000256" key="3">
    <source>
        <dbReference type="ARBA" id="ARBA00022679"/>
    </source>
</evidence>
<evidence type="ECO:0000313" key="9">
    <source>
        <dbReference type="EMBL" id="OMJ81813.1"/>
    </source>
</evidence>
<dbReference type="GO" id="GO:0035861">
    <property type="term" value="C:site of double-strand break"/>
    <property type="evidence" value="ECO:0007669"/>
    <property type="project" value="TreeGrafter"/>
</dbReference>
<dbReference type="Pfam" id="PF05406">
    <property type="entry name" value="WGR"/>
    <property type="match status" value="1"/>
</dbReference>
<dbReference type="InterPro" id="IPR050800">
    <property type="entry name" value="ARTD/PARP"/>
</dbReference>
<organism evidence="9 10">
    <name type="scientific">Stentor coeruleus</name>
    <dbReference type="NCBI Taxonomy" id="5963"/>
    <lineage>
        <taxon>Eukaryota</taxon>
        <taxon>Sar</taxon>
        <taxon>Alveolata</taxon>
        <taxon>Ciliophora</taxon>
        <taxon>Postciliodesmatophora</taxon>
        <taxon>Heterotrichea</taxon>
        <taxon>Heterotrichida</taxon>
        <taxon>Stentoridae</taxon>
        <taxon>Stentor</taxon>
    </lineage>
</organism>
<dbReference type="PROSITE" id="PS51977">
    <property type="entry name" value="WGR"/>
    <property type="match status" value="1"/>
</dbReference>
<dbReference type="PANTHER" id="PTHR10459">
    <property type="entry name" value="DNA LIGASE"/>
    <property type="match status" value="1"/>
</dbReference>
<sequence>MDQPLEESLTIQHLTLEETKIPFHNIETPISQIQNISSINQNSPKSNFIPLSENTLSSSHDIQQINHSNPINIISQTPNILQNTVKTNKKTLSKVDIQCPNYENYHIYEEFSKSWNCILNCVNLMGNNNKFYIIQLLETEDKPEKFFLWTRWGRVGSIGNYNFVPFEDIEKAKNMYLKKYNDKVRYGYVELQIFCEGEDIEKKTKCGEDKKID</sequence>
<dbReference type="SMART" id="SM00773">
    <property type="entry name" value="WGR"/>
    <property type="match status" value="1"/>
</dbReference>
<evidence type="ECO:0000256" key="5">
    <source>
        <dbReference type="ARBA" id="ARBA00023027"/>
    </source>
</evidence>
<evidence type="ECO:0000256" key="2">
    <source>
        <dbReference type="ARBA" id="ARBA00022676"/>
    </source>
</evidence>
<dbReference type="Proteomes" id="UP000187209">
    <property type="component" value="Unassembled WGS sequence"/>
</dbReference>
<comment type="caution">
    <text evidence="9">The sequence shown here is derived from an EMBL/GenBank/DDBJ whole genome shotgun (WGS) entry which is preliminary data.</text>
</comment>
<keyword evidence="5" id="KW-0520">NAD</keyword>
<evidence type="ECO:0000259" key="8">
    <source>
        <dbReference type="PROSITE" id="PS51977"/>
    </source>
</evidence>
<evidence type="ECO:0000313" key="10">
    <source>
        <dbReference type="Proteomes" id="UP000187209"/>
    </source>
</evidence>
<dbReference type="OrthoDB" id="2017365at2759"/>
<dbReference type="Gene3D" id="2.20.140.10">
    <property type="entry name" value="WGR domain"/>
    <property type="match status" value="1"/>
</dbReference>
<name>A0A1R2BYD1_9CILI</name>
<keyword evidence="4" id="KW-0548">Nucleotidyltransferase</keyword>
<evidence type="ECO:0000256" key="7">
    <source>
        <dbReference type="ARBA" id="ARBA00024347"/>
    </source>
</evidence>
<accession>A0A1R2BYD1</accession>
<protein>
    <recommendedName>
        <fullName evidence="8">WGR domain-containing protein</fullName>
    </recommendedName>
</protein>
<dbReference type="GO" id="GO:0005730">
    <property type="term" value="C:nucleolus"/>
    <property type="evidence" value="ECO:0007669"/>
    <property type="project" value="TreeGrafter"/>
</dbReference>
<evidence type="ECO:0000256" key="4">
    <source>
        <dbReference type="ARBA" id="ARBA00022695"/>
    </source>
</evidence>
<dbReference type="GO" id="GO:0070212">
    <property type="term" value="P:protein poly-ADP-ribosylation"/>
    <property type="evidence" value="ECO:0007669"/>
    <property type="project" value="TreeGrafter"/>
</dbReference>
<keyword evidence="6" id="KW-0539">Nucleus</keyword>
<dbReference type="InterPro" id="IPR036930">
    <property type="entry name" value="WGR_dom_sf"/>
</dbReference>
<dbReference type="PANTHER" id="PTHR10459:SF66">
    <property type="entry name" value="PROTEIN MONO-ADP-RIBOSYLTRANSFERASE PARP3"/>
    <property type="match status" value="1"/>
</dbReference>
<feature type="domain" description="WGR" evidence="8">
    <location>
        <begin position="104"/>
        <end position="204"/>
    </location>
</feature>
<reference evidence="9 10" key="1">
    <citation type="submission" date="2016-11" db="EMBL/GenBank/DDBJ databases">
        <title>The macronuclear genome of Stentor coeruleus: a giant cell with tiny introns.</title>
        <authorList>
            <person name="Slabodnick M."/>
            <person name="Ruby J.G."/>
            <person name="Reiff S.B."/>
            <person name="Swart E.C."/>
            <person name="Gosai S."/>
            <person name="Prabakaran S."/>
            <person name="Witkowska E."/>
            <person name="Larue G.E."/>
            <person name="Fisher S."/>
            <person name="Freeman R.M."/>
            <person name="Gunawardena J."/>
            <person name="Chu W."/>
            <person name="Stover N.A."/>
            <person name="Gregory B.D."/>
            <person name="Nowacki M."/>
            <person name="Derisi J."/>
            <person name="Roy S.W."/>
            <person name="Marshall W.F."/>
            <person name="Sood P."/>
        </authorList>
    </citation>
    <scope>NUCLEOTIDE SEQUENCE [LARGE SCALE GENOMIC DNA]</scope>
    <source>
        <strain evidence="9">WM001</strain>
    </source>
</reference>
<dbReference type="GO" id="GO:0006302">
    <property type="term" value="P:double-strand break repair"/>
    <property type="evidence" value="ECO:0007669"/>
    <property type="project" value="TreeGrafter"/>
</dbReference>
<dbReference type="FunFam" id="2.20.140.10:FF:000001">
    <property type="entry name" value="Poly [ADP-ribose] polymerase"/>
    <property type="match status" value="1"/>
</dbReference>
<dbReference type="InterPro" id="IPR008893">
    <property type="entry name" value="WGR_domain"/>
</dbReference>
<comment type="subcellular location">
    <subcellularLocation>
        <location evidence="1">Nucleus</location>
    </subcellularLocation>
</comment>